<protein>
    <recommendedName>
        <fullName evidence="3">Protein TILLER ANGLE CONTROL 1</fullName>
    </recommendedName>
</protein>
<sequence length="188" mass="21794">MKIFSWVHRHFHHKVAKNDDHDKAKEDTLMSNQALFFDNNDVDNDEMESLLELKASDLAFDHVEIENLSPFDEVSKPNIHLEDVVVNNSAKIVNRERITLADLLRADSEKNTFNDNENDNDNAETKSFTSFLISKAKKKLMKHDSDQPIKKTKQLIRKMLRKKIHPDIGIQKSENPSIVCQEMDMHAI</sequence>
<keyword evidence="1" id="KW-0341">Growth regulation</keyword>
<dbReference type="InterPro" id="IPR044989">
    <property type="entry name" value="TAC1"/>
</dbReference>
<evidence type="ECO:0000313" key="4">
    <source>
        <dbReference type="EMBL" id="KAD4982763.1"/>
    </source>
</evidence>
<dbReference type="PANTHER" id="PTHR38366">
    <property type="entry name" value="NAD-DEPENDENT PROTEIN DEACETYLASE HST1-LIKE PROTEIN"/>
    <property type="match status" value="1"/>
</dbReference>
<name>A0A5N6NQY2_9ASTR</name>
<reference evidence="4 5" key="1">
    <citation type="submission" date="2019-05" db="EMBL/GenBank/DDBJ databases">
        <title>Mikania micrantha, genome provides insights into the molecular mechanism of rapid growth.</title>
        <authorList>
            <person name="Liu B."/>
        </authorList>
    </citation>
    <scope>NUCLEOTIDE SEQUENCE [LARGE SCALE GENOMIC DNA]</scope>
    <source>
        <strain evidence="4">NLD-2019</strain>
        <tissue evidence="4">Leaf</tissue>
    </source>
</reference>
<keyword evidence="5" id="KW-1185">Reference proteome</keyword>
<dbReference type="PANTHER" id="PTHR38366:SF1">
    <property type="entry name" value="PROTEIN TILLER ANGLE CONTROL 1"/>
    <property type="match status" value="1"/>
</dbReference>
<organism evidence="4 5">
    <name type="scientific">Mikania micrantha</name>
    <name type="common">bitter vine</name>
    <dbReference type="NCBI Taxonomy" id="192012"/>
    <lineage>
        <taxon>Eukaryota</taxon>
        <taxon>Viridiplantae</taxon>
        <taxon>Streptophyta</taxon>
        <taxon>Embryophyta</taxon>
        <taxon>Tracheophyta</taxon>
        <taxon>Spermatophyta</taxon>
        <taxon>Magnoliopsida</taxon>
        <taxon>eudicotyledons</taxon>
        <taxon>Gunneridae</taxon>
        <taxon>Pentapetalae</taxon>
        <taxon>asterids</taxon>
        <taxon>campanulids</taxon>
        <taxon>Asterales</taxon>
        <taxon>Asteraceae</taxon>
        <taxon>Asteroideae</taxon>
        <taxon>Heliantheae alliance</taxon>
        <taxon>Eupatorieae</taxon>
        <taxon>Mikania</taxon>
    </lineage>
</organism>
<dbReference type="EMBL" id="SZYD01000010">
    <property type="protein sequence ID" value="KAD4982763.1"/>
    <property type="molecule type" value="Genomic_DNA"/>
</dbReference>
<dbReference type="AlphaFoldDB" id="A0A5N6NQY2"/>
<dbReference type="Proteomes" id="UP000326396">
    <property type="component" value="Linkage Group LG18"/>
</dbReference>
<evidence type="ECO:0000256" key="2">
    <source>
        <dbReference type="ARBA" id="ARBA00025796"/>
    </source>
</evidence>
<evidence type="ECO:0000313" key="5">
    <source>
        <dbReference type="Proteomes" id="UP000326396"/>
    </source>
</evidence>
<dbReference type="GO" id="GO:0001763">
    <property type="term" value="P:morphogenesis of a branching structure"/>
    <property type="evidence" value="ECO:0007669"/>
    <property type="project" value="InterPro"/>
</dbReference>
<evidence type="ECO:0000256" key="3">
    <source>
        <dbReference type="ARBA" id="ARBA00026138"/>
    </source>
</evidence>
<accession>A0A5N6NQY2</accession>
<comment type="similarity">
    <text evidence="2">Belongs to the TAC family.</text>
</comment>
<gene>
    <name evidence="4" type="ORF">E3N88_19434</name>
</gene>
<dbReference type="OrthoDB" id="1922866at2759"/>
<comment type="caution">
    <text evidence="4">The sequence shown here is derived from an EMBL/GenBank/DDBJ whole genome shotgun (WGS) entry which is preliminary data.</text>
</comment>
<proteinExistence type="inferred from homology"/>
<evidence type="ECO:0000256" key="1">
    <source>
        <dbReference type="ARBA" id="ARBA00022604"/>
    </source>
</evidence>